<dbReference type="RefSeq" id="WP_042006054.1">
    <property type="nucleotide sequence ID" value="NZ_CDOL01000063.1"/>
</dbReference>
<dbReference type="AlphaFoldDB" id="A0A0B7IMV2"/>
<accession>A0A0B7IMV2</accession>
<organism evidence="1 2">
    <name type="scientific">Capnocytophaga canis</name>
    <dbReference type="NCBI Taxonomy" id="1848903"/>
    <lineage>
        <taxon>Bacteria</taxon>
        <taxon>Pseudomonadati</taxon>
        <taxon>Bacteroidota</taxon>
        <taxon>Flavobacteriia</taxon>
        <taxon>Flavobacteriales</taxon>
        <taxon>Flavobacteriaceae</taxon>
        <taxon>Capnocytophaga</taxon>
    </lineage>
</organism>
<dbReference type="Proteomes" id="UP000038200">
    <property type="component" value="Unassembled WGS sequence"/>
</dbReference>
<protein>
    <submittedName>
        <fullName evidence="1">Uncharacterized protein</fullName>
    </submittedName>
</protein>
<sequence length="149" mass="15509">MKTNKLNSKTIVESVAFSGAAFAGGAVSRVLHDKIPLKDEDGKNTKSMIKRGGIALAGLALAAFIKGDSTTGKALQGVGAGMAATQINDLVKDLMKPKEGVMKTALGSADTVYIAPSYDYYPYEDVNPYGAEEKPLFLSGATADLFAAS</sequence>
<name>A0A0B7IMV2_9FLAO</name>
<dbReference type="EMBL" id="CDOL01000063">
    <property type="protein sequence ID" value="CEN51303.1"/>
    <property type="molecule type" value="Genomic_DNA"/>
</dbReference>
<evidence type="ECO:0000313" key="2">
    <source>
        <dbReference type="Proteomes" id="UP000038200"/>
    </source>
</evidence>
<proteinExistence type="predicted"/>
<gene>
    <name evidence="1" type="ORF">CCAND93_1550007</name>
</gene>
<evidence type="ECO:0000313" key="1">
    <source>
        <dbReference type="EMBL" id="CEN51303.1"/>
    </source>
</evidence>
<reference evidence="1 2" key="1">
    <citation type="submission" date="2015-01" db="EMBL/GenBank/DDBJ databases">
        <authorList>
            <person name="Xiang T."/>
            <person name="Song Y."/>
            <person name="Huang L."/>
            <person name="Wang B."/>
            <person name="Wu P."/>
        </authorList>
    </citation>
    <scope>NUCLEOTIDE SEQUENCE [LARGE SCALE GENOMIC DNA]</scope>
    <source>
        <strain evidence="1 2">CcD93</strain>
    </source>
</reference>